<accession>A0AAD4DGI8</accession>
<evidence type="ECO:0000313" key="3">
    <source>
        <dbReference type="Proteomes" id="UP001194580"/>
    </source>
</evidence>
<dbReference type="AlphaFoldDB" id="A0AAD4DGI8"/>
<evidence type="ECO:0000313" key="2">
    <source>
        <dbReference type="EMBL" id="KAG0277230.1"/>
    </source>
</evidence>
<gene>
    <name evidence="2" type="ORF">BGZ95_006270</name>
</gene>
<proteinExistence type="predicted"/>
<dbReference type="Proteomes" id="UP001194580">
    <property type="component" value="Unassembled WGS sequence"/>
</dbReference>
<dbReference type="EMBL" id="JAAAIL010000292">
    <property type="protein sequence ID" value="KAG0277230.1"/>
    <property type="molecule type" value="Genomic_DNA"/>
</dbReference>
<keyword evidence="1" id="KW-0175">Coiled coil</keyword>
<keyword evidence="3" id="KW-1185">Reference proteome</keyword>
<organism evidence="2 3">
    <name type="scientific">Linnemannia exigua</name>
    <dbReference type="NCBI Taxonomy" id="604196"/>
    <lineage>
        <taxon>Eukaryota</taxon>
        <taxon>Fungi</taxon>
        <taxon>Fungi incertae sedis</taxon>
        <taxon>Mucoromycota</taxon>
        <taxon>Mortierellomycotina</taxon>
        <taxon>Mortierellomycetes</taxon>
        <taxon>Mortierellales</taxon>
        <taxon>Mortierellaceae</taxon>
        <taxon>Linnemannia</taxon>
    </lineage>
</organism>
<reference evidence="2" key="1">
    <citation type="journal article" date="2020" name="Fungal Divers.">
        <title>Resolving the Mortierellaceae phylogeny through synthesis of multi-gene phylogenetics and phylogenomics.</title>
        <authorList>
            <person name="Vandepol N."/>
            <person name="Liber J."/>
            <person name="Desiro A."/>
            <person name="Na H."/>
            <person name="Kennedy M."/>
            <person name="Barry K."/>
            <person name="Grigoriev I.V."/>
            <person name="Miller A.N."/>
            <person name="O'Donnell K."/>
            <person name="Stajich J.E."/>
            <person name="Bonito G."/>
        </authorList>
    </citation>
    <scope>NUCLEOTIDE SEQUENCE</scope>
    <source>
        <strain evidence="2">NRRL 28262</strain>
    </source>
</reference>
<sequence length="86" mass="10110">MLTLLERQRWLLTTSTKTTKFSVRDLIKELDELKKEKTAVLKEYKDEKERELMEKGHMLIELELAIKKKKGADLDLRVRSSGGTLY</sequence>
<evidence type="ECO:0000256" key="1">
    <source>
        <dbReference type="SAM" id="Coils"/>
    </source>
</evidence>
<feature type="coiled-coil region" evidence="1">
    <location>
        <begin position="23"/>
        <end position="54"/>
    </location>
</feature>
<name>A0AAD4DGI8_9FUNG</name>
<comment type="caution">
    <text evidence="2">The sequence shown here is derived from an EMBL/GenBank/DDBJ whole genome shotgun (WGS) entry which is preliminary data.</text>
</comment>
<protein>
    <submittedName>
        <fullName evidence="2">Uncharacterized protein</fullName>
    </submittedName>
</protein>